<evidence type="ECO:0000256" key="1">
    <source>
        <dbReference type="ARBA" id="ARBA00004141"/>
    </source>
</evidence>
<sequence length="132" mass="15867">MSSLLGYFAHDTFASRDDWREYPAELFHHLVGFMILLGAFSSKKYSKEIPKFALLELSTILLNVNWLLREFNPKTYIHIWMGKQIYRFEKNDKEYNESFSMKWGFRLVYGLQMFWMSKIISMALKVRNKSKM</sequence>
<gene>
    <name evidence="7" type="ORF">ROZALSC1DRAFT_23223</name>
</gene>
<evidence type="ECO:0000256" key="3">
    <source>
        <dbReference type="ARBA" id="ARBA00022989"/>
    </source>
</evidence>
<dbReference type="EMBL" id="ML005455">
    <property type="protein sequence ID" value="RKP18452.1"/>
    <property type="molecule type" value="Genomic_DNA"/>
</dbReference>
<dbReference type="InterPro" id="IPR006634">
    <property type="entry name" value="TLC-dom"/>
</dbReference>
<dbReference type="AlphaFoldDB" id="A0A4P9YHH1"/>
<reference evidence="8" key="1">
    <citation type="journal article" date="2018" name="Nat. Microbiol.">
        <title>Leveraging single-cell genomics to expand the fungal tree of life.</title>
        <authorList>
            <person name="Ahrendt S.R."/>
            <person name="Quandt C.A."/>
            <person name="Ciobanu D."/>
            <person name="Clum A."/>
            <person name="Salamov A."/>
            <person name="Andreopoulos B."/>
            <person name="Cheng J.F."/>
            <person name="Woyke T."/>
            <person name="Pelin A."/>
            <person name="Henrissat B."/>
            <person name="Reynolds N.K."/>
            <person name="Benny G.L."/>
            <person name="Smith M.E."/>
            <person name="James T.Y."/>
            <person name="Grigoriev I.V."/>
        </authorList>
    </citation>
    <scope>NUCLEOTIDE SEQUENCE [LARGE SCALE GENOMIC DNA]</scope>
    <source>
        <strain evidence="8">CSF55</strain>
    </source>
</reference>
<dbReference type="Pfam" id="PF03798">
    <property type="entry name" value="TRAM_LAG1_CLN8"/>
    <property type="match status" value="1"/>
</dbReference>
<feature type="domain" description="TLC" evidence="6">
    <location>
        <begin position="1"/>
        <end position="128"/>
    </location>
</feature>
<evidence type="ECO:0000313" key="7">
    <source>
        <dbReference type="EMBL" id="RKP18452.1"/>
    </source>
</evidence>
<accession>A0A4P9YHH1</accession>
<keyword evidence="4 5" id="KW-0472">Membrane</keyword>
<keyword evidence="3" id="KW-1133">Transmembrane helix</keyword>
<organism evidence="7 8">
    <name type="scientific">Rozella allomycis (strain CSF55)</name>
    <dbReference type="NCBI Taxonomy" id="988480"/>
    <lineage>
        <taxon>Eukaryota</taxon>
        <taxon>Fungi</taxon>
        <taxon>Fungi incertae sedis</taxon>
        <taxon>Cryptomycota</taxon>
        <taxon>Cryptomycota incertae sedis</taxon>
        <taxon>Rozella</taxon>
    </lineage>
</organism>
<proteinExistence type="predicted"/>
<dbReference type="Proteomes" id="UP000281549">
    <property type="component" value="Unassembled WGS sequence"/>
</dbReference>
<evidence type="ECO:0000259" key="6">
    <source>
        <dbReference type="PROSITE" id="PS50922"/>
    </source>
</evidence>
<keyword evidence="2 5" id="KW-0812">Transmembrane</keyword>
<name>A0A4P9YHH1_ROZAC</name>
<dbReference type="GO" id="GO:0016020">
    <property type="term" value="C:membrane"/>
    <property type="evidence" value="ECO:0007669"/>
    <property type="project" value="UniProtKB-SubCell"/>
</dbReference>
<protein>
    <recommendedName>
        <fullName evidence="6">TLC domain-containing protein</fullName>
    </recommendedName>
</protein>
<evidence type="ECO:0000256" key="2">
    <source>
        <dbReference type="ARBA" id="ARBA00022692"/>
    </source>
</evidence>
<evidence type="ECO:0000313" key="8">
    <source>
        <dbReference type="Proteomes" id="UP000281549"/>
    </source>
</evidence>
<dbReference type="PROSITE" id="PS50922">
    <property type="entry name" value="TLC"/>
    <property type="match status" value="1"/>
</dbReference>
<evidence type="ECO:0000256" key="4">
    <source>
        <dbReference type="ARBA" id="ARBA00023136"/>
    </source>
</evidence>
<comment type="subcellular location">
    <subcellularLocation>
        <location evidence="1">Membrane</location>
        <topology evidence="1">Multi-pass membrane protein</topology>
    </subcellularLocation>
</comment>
<evidence type="ECO:0000256" key="5">
    <source>
        <dbReference type="PROSITE-ProRule" id="PRU00205"/>
    </source>
</evidence>